<dbReference type="PANTHER" id="PTHR22953">
    <property type="entry name" value="ACID PHOSPHATASE RELATED"/>
    <property type="match status" value="1"/>
</dbReference>
<evidence type="ECO:0000259" key="2">
    <source>
        <dbReference type="Pfam" id="PF00149"/>
    </source>
</evidence>
<name>A0A4Y3IMP1_9VIBR</name>
<feature type="domain" description="Calcineurin-like phosphoesterase" evidence="2">
    <location>
        <begin position="152"/>
        <end position="412"/>
    </location>
</feature>
<dbReference type="InterPro" id="IPR029052">
    <property type="entry name" value="Metallo-depent_PP-like"/>
</dbReference>
<dbReference type="InterPro" id="IPR039331">
    <property type="entry name" value="PAPs-like"/>
</dbReference>
<evidence type="ECO:0000256" key="1">
    <source>
        <dbReference type="ARBA" id="ARBA00022729"/>
    </source>
</evidence>
<dbReference type="Gene3D" id="3.60.21.10">
    <property type="match status" value="1"/>
</dbReference>
<keyword evidence="4" id="KW-1185">Reference proteome</keyword>
<dbReference type="AlphaFoldDB" id="A0A4Y3IMP1"/>
<dbReference type="PROSITE" id="PS51257">
    <property type="entry name" value="PROKAR_LIPOPROTEIN"/>
    <property type="match status" value="1"/>
</dbReference>
<gene>
    <name evidence="3" type="ORF">VCO01S_12570</name>
</gene>
<dbReference type="Proteomes" id="UP000318242">
    <property type="component" value="Unassembled WGS sequence"/>
</dbReference>
<evidence type="ECO:0000313" key="4">
    <source>
        <dbReference type="Proteomes" id="UP000318242"/>
    </source>
</evidence>
<comment type="caution">
    <text evidence="3">The sequence shown here is derived from an EMBL/GenBank/DDBJ whole genome shotgun (WGS) entry which is preliminary data.</text>
</comment>
<organism evidence="3 4">
    <name type="scientific">Vibrio comitans NBRC 102076</name>
    <dbReference type="NCBI Taxonomy" id="1219078"/>
    <lineage>
        <taxon>Bacteria</taxon>
        <taxon>Pseudomonadati</taxon>
        <taxon>Pseudomonadota</taxon>
        <taxon>Gammaproteobacteria</taxon>
        <taxon>Vibrionales</taxon>
        <taxon>Vibrionaceae</taxon>
        <taxon>Vibrio</taxon>
    </lineage>
</organism>
<protein>
    <submittedName>
        <fullName evidence="3">Metallophosphoesterase</fullName>
    </submittedName>
</protein>
<reference evidence="3 4" key="1">
    <citation type="submission" date="2019-06" db="EMBL/GenBank/DDBJ databases">
        <title>Whole genome shotgun sequence of Vibrio comitans NBRC 102076.</title>
        <authorList>
            <person name="Hosoyama A."/>
            <person name="Uohara A."/>
            <person name="Ohji S."/>
            <person name="Ichikawa N."/>
        </authorList>
    </citation>
    <scope>NUCLEOTIDE SEQUENCE [LARGE SCALE GENOMIC DNA]</scope>
    <source>
        <strain evidence="3 4">NBRC 102076</strain>
    </source>
</reference>
<accession>A0A4Y3IMP1</accession>
<dbReference type="OrthoDB" id="4427112at2"/>
<dbReference type="GO" id="GO:0003993">
    <property type="term" value="F:acid phosphatase activity"/>
    <property type="evidence" value="ECO:0007669"/>
    <property type="project" value="InterPro"/>
</dbReference>
<dbReference type="SUPFAM" id="SSF56300">
    <property type="entry name" value="Metallo-dependent phosphatases"/>
    <property type="match status" value="1"/>
</dbReference>
<dbReference type="PANTHER" id="PTHR22953:SF153">
    <property type="entry name" value="PURPLE ACID PHOSPHATASE"/>
    <property type="match status" value="1"/>
</dbReference>
<sequence>MKMKRPTPRTFGVICLISTVTACTNIEVTKVNPENRLLTDPFLQLPTKNSVNVVWFSNFKGIEHKLIYGENTTSDVVTTRLERMMEDASSKQFGKSHDKLTYRSVYRHEAVATGLTQGERVDYSITSTDRDGFEFSSSTYTLAPEPGKGQALRILLTSDFQSKKNVVANYQKVVETVGIPDAVLFAGDFVDVPDRASEWFDQSKVDAPAFFPALQGNHQKYLPGSPYNGGEILQHSPLFGSVGNHEVMGRYLPEKEGYNLYGSFNDPHPTWFAEALYEEVKADVNPNSDDTIKAQWISDNSHNQQSFLDIFTFPSDGPRGEEYFATTFGDVFIISMNVSRIWRSWDVSGDSKSKFVEALSTLQEPSEWGFGEFIFERFDKDSEQYAWLQSVVQSEEFKQSKYKVVMAHQGVFGLGDNTVPVLAEPVMQLVEKSVNGSEVITELTFPLTTEQWTTIVVPKLESISEVRYQYPLAQDIWLNDIEPLLLENGVDLVHIGHSHLWNRAQVDDLHYLESSNVGNSYGAYYIDDSGEYTDNKRISNSNFWVDVNSDQPRWSAENYPQNGDPHGRIMSFPSEFSPMKSENENYPDLPFVTSNTLSVFSILDTGTGTVKSYVLDPTKLDSEVQLFDEFSLK</sequence>
<keyword evidence="1" id="KW-0732">Signal</keyword>
<evidence type="ECO:0000313" key="3">
    <source>
        <dbReference type="EMBL" id="GEA60064.1"/>
    </source>
</evidence>
<dbReference type="EMBL" id="BJLH01000005">
    <property type="protein sequence ID" value="GEA60064.1"/>
    <property type="molecule type" value="Genomic_DNA"/>
</dbReference>
<dbReference type="Pfam" id="PF00149">
    <property type="entry name" value="Metallophos"/>
    <property type="match status" value="1"/>
</dbReference>
<dbReference type="InterPro" id="IPR004843">
    <property type="entry name" value="Calcineurin-like_PHP"/>
</dbReference>
<proteinExistence type="predicted"/>